<dbReference type="OrthoDB" id="6717296at2759"/>
<dbReference type="AlphaFoldDB" id="A0A8K0C6S3"/>
<name>A0A8K0C6S3_IGNLU</name>
<comment type="caution">
    <text evidence="2">The sequence shown here is derived from an EMBL/GenBank/DDBJ whole genome shotgun (WGS) entry which is preliminary data.</text>
</comment>
<dbReference type="Proteomes" id="UP000801492">
    <property type="component" value="Unassembled WGS sequence"/>
</dbReference>
<evidence type="ECO:0000313" key="3">
    <source>
        <dbReference type="Proteomes" id="UP000801492"/>
    </source>
</evidence>
<keyword evidence="1" id="KW-0812">Transmembrane</keyword>
<dbReference type="EMBL" id="VTPC01091076">
    <property type="protein sequence ID" value="KAF2879771.1"/>
    <property type="molecule type" value="Genomic_DNA"/>
</dbReference>
<feature type="transmembrane region" description="Helical" evidence="1">
    <location>
        <begin position="61"/>
        <end position="81"/>
    </location>
</feature>
<sequence length="345" mass="40087">MTNQKTFENKKFLTDVTIIHPPVKFIFFVFCGRQNCSRMEDYEKIIRKYLRQTATIHIYSFPYFILETFLALVILLLYVLLHLEVSKIYKKMLRLRPNSVYCETHSGSISKDSLCSVTTHYREVYTVSKHPSTTIAYKRIANNIRSTNSQLGWILPTHPIDESLASRPLSIEKKKYAEKIANLTPEQFVKIDKERKLREKELDSYMTSLSTLCKNVLNKKYSSQTLQKQVEMAKENLQCNKTSLEGKYLGFKTEAMTKSLFNMLEQMITNSSLQNPLPFKGDITTLALDVADLSTDNQYFTRDIAKWETNSSSCISETTNETESVDTFKEEQSEKDETLKVKWQQ</sequence>
<keyword evidence="1" id="KW-1133">Transmembrane helix</keyword>
<accession>A0A8K0C6S3</accession>
<evidence type="ECO:0000313" key="2">
    <source>
        <dbReference type="EMBL" id="KAF2879771.1"/>
    </source>
</evidence>
<evidence type="ECO:0000256" key="1">
    <source>
        <dbReference type="SAM" id="Phobius"/>
    </source>
</evidence>
<reference evidence="2" key="1">
    <citation type="submission" date="2019-08" db="EMBL/GenBank/DDBJ databases">
        <title>The genome of the North American firefly Photinus pyralis.</title>
        <authorList>
            <consortium name="Photinus pyralis genome working group"/>
            <person name="Fallon T.R."/>
            <person name="Sander Lower S.E."/>
            <person name="Weng J.-K."/>
        </authorList>
    </citation>
    <scope>NUCLEOTIDE SEQUENCE</scope>
    <source>
        <strain evidence="2">TRF0915ILg1</strain>
        <tissue evidence="2">Whole body</tissue>
    </source>
</reference>
<proteinExistence type="predicted"/>
<keyword evidence="3" id="KW-1185">Reference proteome</keyword>
<protein>
    <submittedName>
        <fullName evidence="2">Uncharacterized protein</fullName>
    </submittedName>
</protein>
<gene>
    <name evidence="2" type="ORF">ILUMI_26397</name>
</gene>
<keyword evidence="1" id="KW-0472">Membrane</keyword>
<organism evidence="2 3">
    <name type="scientific">Ignelater luminosus</name>
    <name type="common">Cucubano</name>
    <name type="synonym">Pyrophorus luminosus</name>
    <dbReference type="NCBI Taxonomy" id="2038154"/>
    <lineage>
        <taxon>Eukaryota</taxon>
        <taxon>Metazoa</taxon>
        <taxon>Ecdysozoa</taxon>
        <taxon>Arthropoda</taxon>
        <taxon>Hexapoda</taxon>
        <taxon>Insecta</taxon>
        <taxon>Pterygota</taxon>
        <taxon>Neoptera</taxon>
        <taxon>Endopterygota</taxon>
        <taxon>Coleoptera</taxon>
        <taxon>Polyphaga</taxon>
        <taxon>Elateriformia</taxon>
        <taxon>Elateroidea</taxon>
        <taxon>Elateridae</taxon>
        <taxon>Agrypninae</taxon>
        <taxon>Pyrophorini</taxon>
        <taxon>Ignelater</taxon>
    </lineage>
</organism>